<comment type="caution">
    <text evidence="8">The sequence shown here is derived from an EMBL/GenBank/DDBJ whole genome shotgun (WGS) entry which is preliminary data.</text>
</comment>
<evidence type="ECO:0000313" key="9">
    <source>
        <dbReference type="Proteomes" id="UP000011704"/>
    </source>
</evidence>
<dbReference type="EMBL" id="CAQJ01000083">
    <property type="protein sequence ID" value="CCQ91675.1"/>
    <property type="molecule type" value="Genomic_DNA"/>
</dbReference>
<dbReference type="STRING" id="1266370.NITGR_750033"/>
<evidence type="ECO:0000256" key="1">
    <source>
        <dbReference type="ARBA" id="ARBA00022475"/>
    </source>
</evidence>
<keyword evidence="1" id="KW-1003">Cell membrane</keyword>
<evidence type="ECO:0000256" key="6">
    <source>
        <dbReference type="ARBA" id="ARBA00023306"/>
    </source>
</evidence>
<accession>M1ZDV8</accession>
<evidence type="ECO:0000256" key="2">
    <source>
        <dbReference type="ARBA" id="ARBA00022618"/>
    </source>
</evidence>
<evidence type="ECO:0000313" key="8">
    <source>
        <dbReference type="EMBL" id="CCQ91675.1"/>
    </source>
</evidence>
<reference evidence="8 9" key="1">
    <citation type="journal article" date="2013" name="Front. Microbiol.">
        <title>The genome of Nitrospina gracilis illuminates the metabolism and evolution of the major marine nitrite oxidizer.</title>
        <authorList>
            <person name="Luecker S."/>
            <person name="Nowka B."/>
            <person name="Rattei T."/>
            <person name="Spieck E."/>
            <person name="and Daims H."/>
        </authorList>
    </citation>
    <scope>NUCLEOTIDE SEQUENCE [LARGE SCALE GENOMIC DNA]</scope>
    <source>
        <strain evidence="8 9">3/211</strain>
    </source>
</reference>
<name>M1ZDV8_NITG3</name>
<evidence type="ECO:0000256" key="7">
    <source>
        <dbReference type="SAM" id="Coils"/>
    </source>
</evidence>
<keyword evidence="4" id="KW-1133">Transmembrane helix</keyword>
<dbReference type="InParanoid" id="M1ZDV8"/>
<dbReference type="Proteomes" id="UP000011704">
    <property type="component" value="Unassembled WGS sequence"/>
</dbReference>
<sequence length="104" mass="11527">MAIKTKPLNKIQATIGLSLLLFAIMVGVAVFSDDGVMTVFNFNDDLEKLKQGNASLVQENKGLQKEIEALKKDPLAVERVAREKLNLVRPGETVYRIVPHPDKP</sequence>
<gene>
    <name evidence="8" type="ORF">NITGR_750033</name>
</gene>
<dbReference type="OrthoDB" id="7061211at2"/>
<keyword evidence="6" id="KW-0131">Cell cycle</keyword>
<keyword evidence="9" id="KW-1185">Reference proteome</keyword>
<protein>
    <submittedName>
        <fullName evidence="8">Putative Cell division protein ftsB homolog</fullName>
    </submittedName>
</protein>
<keyword evidence="2 8" id="KW-0132">Cell division</keyword>
<dbReference type="FunCoup" id="M1ZDV8">
    <property type="interactions" value="19"/>
</dbReference>
<dbReference type="InterPro" id="IPR007060">
    <property type="entry name" value="FtsL/DivIC"/>
</dbReference>
<proteinExistence type="predicted"/>
<dbReference type="GO" id="GO:0030428">
    <property type="term" value="C:cell septum"/>
    <property type="evidence" value="ECO:0007669"/>
    <property type="project" value="TreeGrafter"/>
</dbReference>
<dbReference type="RefSeq" id="WP_005010662.1">
    <property type="nucleotide sequence ID" value="NZ_HG422173.1"/>
</dbReference>
<organism evidence="8 9">
    <name type="scientific">Nitrospina gracilis (strain 3/211)</name>
    <dbReference type="NCBI Taxonomy" id="1266370"/>
    <lineage>
        <taxon>Bacteria</taxon>
        <taxon>Pseudomonadati</taxon>
        <taxon>Nitrospinota/Tectimicrobiota group</taxon>
        <taxon>Nitrospinota</taxon>
        <taxon>Nitrospinia</taxon>
        <taxon>Nitrospinales</taxon>
        <taxon>Nitrospinaceae</taxon>
        <taxon>Nitrospina</taxon>
    </lineage>
</organism>
<dbReference type="PANTHER" id="PTHR37485:SF1">
    <property type="entry name" value="CELL DIVISION PROTEIN FTSB"/>
    <property type="match status" value="1"/>
</dbReference>
<dbReference type="AlphaFoldDB" id="M1ZDV8"/>
<dbReference type="PANTHER" id="PTHR37485">
    <property type="entry name" value="CELL DIVISION PROTEIN FTSB"/>
    <property type="match status" value="1"/>
</dbReference>
<dbReference type="InterPro" id="IPR023081">
    <property type="entry name" value="Cell_div_FtsB"/>
</dbReference>
<feature type="coiled-coil region" evidence="7">
    <location>
        <begin position="46"/>
        <end position="73"/>
    </location>
</feature>
<evidence type="ECO:0000256" key="4">
    <source>
        <dbReference type="ARBA" id="ARBA00022989"/>
    </source>
</evidence>
<keyword evidence="3" id="KW-0812">Transmembrane</keyword>
<keyword evidence="7" id="KW-0175">Coiled coil</keyword>
<dbReference type="GO" id="GO:0043093">
    <property type="term" value="P:FtsZ-dependent cytokinesis"/>
    <property type="evidence" value="ECO:0007669"/>
    <property type="project" value="TreeGrafter"/>
</dbReference>
<evidence type="ECO:0000256" key="3">
    <source>
        <dbReference type="ARBA" id="ARBA00022692"/>
    </source>
</evidence>
<dbReference type="HOGENOM" id="CLU_148655_4_1_0"/>
<dbReference type="Pfam" id="PF04977">
    <property type="entry name" value="DivIC"/>
    <property type="match status" value="1"/>
</dbReference>
<evidence type="ECO:0000256" key="5">
    <source>
        <dbReference type="ARBA" id="ARBA00023136"/>
    </source>
</evidence>
<keyword evidence="5" id="KW-0472">Membrane</keyword>